<dbReference type="NCBIfam" id="TIGR01034">
    <property type="entry name" value="metK"/>
    <property type="match status" value="1"/>
</dbReference>
<comment type="pathway">
    <text evidence="3">Amino-acid biosynthesis; S-adenosyl-L-methionine biosynthesis; S-adenosyl-L-methionine from L-methionine: step 1/1.</text>
</comment>
<evidence type="ECO:0000259" key="16">
    <source>
        <dbReference type="Pfam" id="PF00438"/>
    </source>
</evidence>
<name>A0A2H0UNC3_9BACT</name>
<protein>
    <recommendedName>
        <fullName evidence="5 13">Methionine adenosyltransferase</fullName>
        <ecNumber evidence="5 13">2.5.1.6</ecNumber>
    </recommendedName>
</protein>
<proteinExistence type="inferred from homology"/>
<dbReference type="Pfam" id="PF02773">
    <property type="entry name" value="S-AdoMet_synt_C"/>
    <property type="match status" value="1"/>
</dbReference>
<evidence type="ECO:0000256" key="11">
    <source>
        <dbReference type="ARBA" id="ARBA00022842"/>
    </source>
</evidence>
<dbReference type="InterPro" id="IPR022636">
    <property type="entry name" value="S-AdoMet_synthetase_sfam"/>
</dbReference>
<evidence type="ECO:0000256" key="1">
    <source>
        <dbReference type="ARBA" id="ARBA00001946"/>
    </source>
</evidence>
<dbReference type="Pfam" id="PF00438">
    <property type="entry name" value="S-AdoMet_synt_N"/>
    <property type="match status" value="1"/>
</dbReference>
<evidence type="ECO:0000256" key="3">
    <source>
        <dbReference type="ARBA" id="ARBA00005224"/>
    </source>
</evidence>
<comment type="caution">
    <text evidence="19">The sequence shown here is derived from an EMBL/GenBank/DDBJ whole genome shotgun (WGS) entry which is preliminary data.</text>
</comment>
<keyword evidence="7 19" id="KW-0808">Transferase</keyword>
<gene>
    <name evidence="19" type="ORF">COU10_02185</name>
</gene>
<evidence type="ECO:0000256" key="14">
    <source>
        <dbReference type="RuleBase" id="RU000542"/>
    </source>
</evidence>
<evidence type="ECO:0000259" key="18">
    <source>
        <dbReference type="Pfam" id="PF02773"/>
    </source>
</evidence>
<evidence type="ECO:0000256" key="2">
    <source>
        <dbReference type="ARBA" id="ARBA00001958"/>
    </source>
</evidence>
<keyword evidence="8 14" id="KW-0479">Metal-binding</keyword>
<evidence type="ECO:0000256" key="9">
    <source>
        <dbReference type="ARBA" id="ARBA00022741"/>
    </source>
</evidence>
<dbReference type="UniPathway" id="UPA00315">
    <property type="reaction ID" value="UER00080"/>
</dbReference>
<dbReference type="EC" id="2.5.1.6" evidence="5 13"/>
<dbReference type="InterPro" id="IPR022631">
    <property type="entry name" value="ADOMET_SYNTHASE_CS"/>
</dbReference>
<keyword evidence="11 14" id="KW-0460">Magnesium</keyword>
<dbReference type="PROSITE" id="PS00376">
    <property type="entry name" value="ADOMET_SYNTHASE_1"/>
    <property type="match status" value="1"/>
</dbReference>
<organism evidence="19 20">
    <name type="scientific">Candidatus Harrisonbacteria bacterium CG10_big_fil_rev_8_21_14_0_10_45_28</name>
    <dbReference type="NCBI Taxonomy" id="1974586"/>
    <lineage>
        <taxon>Bacteria</taxon>
        <taxon>Candidatus Harrisoniibacteriota</taxon>
    </lineage>
</organism>
<sequence length="346" mass="37973">MNRYTVESVTSGHPDKICDQISDAILDELLRQDPDSRAGIEIMGSHRFLVIGGEVRTRGVVAYDKLARDFYTTVGYPDSLKIVWHVAEQSPDISRGVDVGGAGDQGIMYGYATDETPEFLSLGVARAHRLVKELEKKRKSGEIDWLAPDGKSQITVENGKFKTVLVSAQHKEGISQEEIKKVLIEKIIAPVMGDLSGIEVLINPTGKFVYGGFEADAGMTGRKQMVDTYGGIVPHGGGCFSGKDPSKVDRSAAYMSRFVAKNLVANGYAKKALVSVAYAIGKAEPLMVEAIDEKGQSLRVKVIDNFDFRPSAIIERLDLKRPIYTPTASYGHFGRKEFPWEKIVTI</sequence>
<dbReference type="Pfam" id="PF02772">
    <property type="entry name" value="S-AdoMet_synt_M"/>
    <property type="match status" value="1"/>
</dbReference>
<dbReference type="SUPFAM" id="SSF55973">
    <property type="entry name" value="S-adenosylmethionine synthetase"/>
    <property type="match status" value="3"/>
</dbReference>
<dbReference type="AlphaFoldDB" id="A0A2H0UNC3"/>
<dbReference type="InterPro" id="IPR022629">
    <property type="entry name" value="S-AdoMet_synt_central"/>
</dbReference>
<dbReference type="InterPro" id="IPR002133">
    <property type="entry name" value="S-AdoMet_synthetase"/>
</dbReference>
<reference evidence="20" key="1">
    <citation type="submission" date="2017-09" db="EMBL/GenBank/DDBJ databases">
        <title>Depth-based differentiation of microbial function through sediment-hosted aquifers and enrichment of novel symbionts in the deep terrestrial subsurface.</title>
        <authorList>
            <person name="Probst A.J."/>
            <person name="Ladd B."/>
            <person name="Jarett J.K."/>
            <person name="Geller-Mcgrath D.E."/>
            <person name="Sieber C.M.K."/>
            <person name="Emerson J.B."/>
            <person name="Anantharaman K."/>
            <person name="Thomas B.C."/>
            <person name="Malmstrom R."/>
            <person name="Stieglmeier M."/>
            <person name="Klingl A."/>
            <person name="Woyke T."/>
            <person name="Ryan C.M."/>
            <person name="Banfield J.F."/>
        </authorList>
    </citation>
    <scope>NUCLEOTIDE SEQUENCE [LARGE SCALE GENOMIC DNA]</scope>
</reference>
<feature type="domain" description="S-adenosylmethionine synthetase N-terminal" evidence="16">
    <location>
        <begin position="4"/>
        <end position="79"/>
    </location>
</feature>
<dbReference type="CDD" id="cd18079">
    <property type="entry name" value="S-AdoMet_synt"/>
    <property type="match status" value="1"/>
</dbReference>
<evidence type="ECO:0000313" key="19">
    <source>
        <dbReference type="EMBL" id="PIR87893.1"/>
    </source>
</evidence>
<comment type="cofactor">
    <cofactor evidence="2">
        <name>K(+)</name>
        <dbReference type="ChEBI" id="CHEBI:29103"/>
    </cofactor>
</comment>
<evidence type="ECO:0000256" key="7">
    <source>
        <dbReference type="ARBA" id="ARBA00022679"/>
    </source>
</evidence>
<dbReference type="GO" id="GO:0006730">
    <property type="term" value="P:one-carbon metabolic process"/>
    <property type="evidence" value="ECO:0007669"/>
    <property type="project" value="UniProtKB-KW"/>
</dbReference>
<dbReference type="InterPro" id="IPR022630">
    <property type="entry name" value="S-AdoMet_synt_C"/>
</dbReference>
<comment type="subunit">
    <text evidence="14">Homotetramer.</text>
</comment>
<comment type="cofactor">
    <cofactor evidence="1">
        <name>Mg(2+)</name>
        <dbReference type="ChEBI" id="CHEBI:18420"/>
    </cofactor>
</comment>
<evidence type="ECO:0000256" key="6">
    <source>
        <dbReference type="ARBA" id="ARBA00022563"/>
    </source>
</evidence>
<evidence type="ECO:0000313" key="20">
    <source>
        <dbReference type="Proteomes" id="UP000230903"/>
    </source>
</evidence>
<evidence type="ECO:0000256" key="10">
    <source>
        <dbReference type="ARBA" id="ARBA00022840"/>
    </source>
</evidence>
<keyword evidence="6" id="KW-0554">One-carbon metabolism</keyword>
<dbReference type="EMBL" id="PFBC01000035">
    <property type="protein sequence ID" value="PIR87893.1"/>
    <property type="molecule type" value="Genomic_DNA"/>
</dbReference>
<evidence type="ECO:0000256" key="8">
    <source>
        <dbReference type="ARBA" id="ARBA00022723"/>
    </source>
</evidence>
<keyword evidence="9" id="KW-0547">Nucleotide-binding</keyword>
<evidence type="ECO:0000256" key="5">
    <source>
        <dbReference type="ARBA" id="ARBA00012828"/>
    </source>
</evidence>
<dbReference type="GO" id="GO:0006556">
    <property type="term" value="P:S-adenosylmethionine biosynthetic process"/>
    <property type="evidence" value="ECO:0007669"/>
    <property type="project" value="UniProtKB-UniRule"/>
</dbReference>
<feature type="domain" description="S-adenosylmethionine synthetase C-terminal" evidence="18">
    <location>
        <begin position="211"/>
        <end position="342"/>
    </location>
</feature>
<accession>A0A2H0UNC3</accession>
<evidence type="ECO:0000256" key="13">
    <source>
        <dbReference type="NCBIfam" id="TIGR01034"/>
    </source>
</evidence>
<dbReference type="PROSITE" id="PS00377">
    <property type="entry name" value="ADOMET_SYNTHASE_2"/>
    <property type="match status" value="1"/>
</dbReference>
<dbReference type="GO" id="GO:0005524">
    <property type="term" value="F:ATP binding"/>
    <property type="evidence" value="ECO:0007669"/>
    <property type="project" value="UniProtKB-KW"/>
</dbReference>
<keyword evidence="12 14" id="KW-0630">Potassium</keyword>
<evidence type="ECO:0000256" key="15">
    <source>
        <dbReference type="RuleBase" id="RU004462"/>
    </source>
</evidence>
<dbReference type="InterPro" id="IPR022628">
    <property type="entry name" value="S-AdoMet_synt_N"/>
</dbReference>
<evidence type="ECO:0000256" key="4">
    <source>
        <dbReference type="ARBA" id="ARBA00009685"/>
    </source>
</evidence>
<feature type="domain" description="S-adenosylmethionine synthetase central" evidence="17">
    <location>
        <begin position="101"/>
        <end position="208"/>
    </location>
</feature>
<dbReference type="PIRSF" id="PIRSF000497">
    <property type="entry name" value="MAT"/>
    <property type="match status" value="1"/>
</dbReference>
<dbReference type="GO" id="GO:0046872">
    <property type="term" value="F:metal ion binding"/>
    <property type="evidence" value="ECO:0007669"/>
    <property type="project" value="UniProtKB-KW"/>
</dbReference>
<dbReference type="GO" id="GO:0004478">
    <property type="term" value="F:methionine adenosyltransferase activity"/>
    <property type="evidence" value="ECO:0007669"/>
    <property type="project" value="UniProtKB-UniRule"/>
</dbReference>
<evidence type="ECO:0000256" key="12">
    <source>
        <dbReference type="ARBA" id="ARBA00022958"/>
    </source>
</evidence>
<keyword evidence="10" id="KW-0067">ATP-binding</keyword>
<dbReference type="Gene3D" id="3.30.300.10">
    <property type="match status" value="3"/>
</dbReference>
<dbReference type="PANTHER" id="PTHR11964">
    <property type="entry name" value="S-ADENOSYLMETHIONINE SYNTHETASE"/>
    <property type="match status" value="1"/>
</dbReference>
<comment type="subcellular location">
    <subcellularLocation>
        <location evidence="14">Cytoplasm</location>
    </subcellularLocation>
</comment>
<evidence type="ECO:0000259" key="17">
    <source>
        <dbReference type="Pfam" id="PF02772"/>
    </source>
</evidence>
<dbReference type="Proteomes" id="UP000230903">
    <property type="component" value="Unassembled WGS sequence"/>
</dbReference>
<dbReference type="GO" id="GO:0005737">
    <property type="term" value="C:cytoplasm"/>
    <property type="evidence" value="ECO:0007669"/>
    <property type="project" value="UniProtKB-SubCell"/>
</dbReference>
<comment type="similarity">
    <text evidence="4 15">Belongs to the AdoMet synthase family.</text>
</comment>